<proteinExistence type="inferred from homology"/>
<dbReference type="OrthoDB" id="431150at2759"/>
<evidence type="ECO:0000256" key="1">
    <source>
        <dbReference type="ARBA" id="ARBA00001946"/>
    </source>
</evidence>
<dbReference type="InterPro" id="IPR044844">
    <property type="entry name" value="Trans_IPPS_euk-type"/>
</dbReference>
<dbReference type="InterPro" id="IPR006449">
    <property type="entry name" value="Squal_synth-like"/>
</dbReference>
<evidence type="ECO:0000313" key="5">
    <source>
        <dbReference type="EMBL" id="KAF0974326.1"/>
    </source>
</evidence>
<dbReference type="InterPro" id="IPR019845">
    <property type="entry name" value="Squalene/phytoene_synthase_CS"/>
</dbReference>
<dbReference type="Proteomes" id="UP000444721">
    <property type="component" value="Unassembled WGS sequence"/>
</dbReference>
<organism evidence="5 6">
    <name type="scientific">Naegleria fowleri</name>
    <name type="common">Brain eating amoeba</name>
    <dbReference type="NCBI Taxonomy" id="5763"/>
    <lineage>
        <taxon>Eukaryota</taxon>
        <taxon>Discoba</taxon>
        <taxon>Heterolobosea</taxon>
        <taxon>Tetramitia</taxon>
        <taxon>Eutetramitia</taxon>
        <taxon>Vahlkampfiidae</taxon>
        <taxon>Naegleria</taxon>
    </lineage>
</organism>
<dbReference type="VEuPathDB" id="AmoebaDB:NfTy_076340"/>
<dbReference type="VEuPathDB" id="AmoebaDB:NF0115380"/>
<protein>
    <recommendedName>
        <fullName evidence="3">squalene synthase</fullName>
        <ecNumber evidence="3">2.5.1.21</ecNumber>
    </recommendedName>
</protein>
<gene>
    <name evidence="5" type="ORF">FDP41_006936</name>
</gene>
<dbReference type="SUPFAM" id="SSF48576">
    <property type="entry name" value="Terpenoid synthases"/>
    <property type="match status" value="1"/>
</dbReference>
<dbReference type="EC" id="2.5.1.21" evidence="3"/>
<dbReference type="SFLD" id="SFLDG01018">
    <property type="entry name" value="Squalene/Phytoene_Synthase_Lik"/>
    <property type="match status" value="1"/>
</dbReference>
<dbReference type="CDD" id="cd00683">
    <property type="entry name" value="Trans_IPPS_HH"/>
    <property type="match status" value="1"/>
</dbReference>
<dbReference type="PROSITE" id="PS01045">
    <property type="entry name" value="SQUALEN_PHYTOEN_SYN_2"/>
    <property type="match status" value="1"/>
</dbReference>
<dbReference type="InterPro" id="IPR033904">
    <property type="entry name" value="Trans_IPPS_HH"/>
</dbReference>
<reference evidence="5 6" key="1">
    <citation type="journal article" date="2019" name="Sci. Rep.">
        <title>Nanopore sequencing improves the draft genome of the human pathogenic amoeba Naegleria fowleri.</title>
        <authorList>
            <person name="Liechti N."/>
            <person name="Schurch N."/>
            <person name="Bruggmann R."/>
            <person name="Wittwer M."/>
        </authorList>
    </citation>
    <scope>NUCLEOTIDE SEQUENCE [LARGE SCALE GENOMIC DNA]</scope>
    <source>
        <strain evidence="5 6">ATCC 30894</strain>
    </source>
</reference>
<dbReference type="AlphaFoldDB" id="A0A6A5BHW1"/>
<evidence type="ECO:0000256" key="4">
    <source>
        <dbReference type="ARBA" id="ARBA00022679"/>
    </source>
</evidence>
<dbReference type="FunFam" id="1.10.600.10:FF:000023">
    <property type="entry name" value="Squalene synthase"/>
    <property type="match status" value="1"/>
</dbReference>
<name>A0A6A5BHW1_NAEFO</name>
<dbReference type="OMA" id="GEACQLM"/>
<evidence type="ECO:0000256" key="2">
    <source>
        <dbReference type="ARBA" id="ARBA00006251"/>
    </source>
</evidence>
<evidence type="ECO:0000313" key="6">
    <source>
        <dbReference type="Proteomes" id="UP000444721"/>
    </source>
</evidence>
<dbReference type="Gene3D" id="1.10.600.10">
    <property type="entry name" value="Farnesyl Diphosphate Synthase"/>
    <property type="match status" value="1"/>
</dbReference>
<dbReference type="GO" id="GO:0045338">
    <property type="term" value="P:farnesyl diphosphate metabolic process"/>
    <property type="evidence" value="ECO:0007669"/>
    <property type="project" value="InterPro"/>
</dbReference>
<dbReference type="InterPro" id="IPR008949">
    <property type="entry name" value="Isoprenoid_synthase_dom_sf"/>
</dbReference>
<dbReference type="RefSeq" id="XP_044559039.1">
    <property type="nucleotide sequence ID" value="XM_044710625.1"/>
</dbReference>
<dbReference type="Pfam" id="PF00494">
    <property type="entry name" value="SQS_PSY"/>
    <property type="match status" value="1"/>
</dbReference>
<keyword evidence="6" id="KW-1185">Reference proteome</keyword>
<dbReference type="PANTHER" id="PTHR11626">
    <property type="entry name" value="FARNESYL-DIPHOSPHATE FARNESYLTRANSFERASE"/>
    <property type="match status" value="1"/>
</dbReference>
<dbReference type="NCBIfam" id="TIGR01559">
    <property type="entry name" value="squal_synth"/>
    <property type="match status" value="1"/>
</dbReference>
<dbReference type="EMBL" id="VFQX01000053">
    <property type="protein sequence ID" value="KAF0974326.1"/>
    <property type="molecule type" value="Genomic_DNA"/>
</dbReference>
<dbReference type="GO" id="GO:0008610">
    <property type="term" value="P:lipid biosynthetic process"/>
    <property type="evidence" value="ECO:0007669"/>
    <property type="project" value="InterPro"/>
</dbReference>
<accession>A0A6A5BHW1</accession>
<dbReference type="GO" id="GO:0051996">
    <property type="term" value="F:squalene synthase [NAD(P)H] activity"/>
    <property type="evidence" value="ECO:0007669"/>
    <property type="project" value="UniProtKB-EC"/>
</dbReference>
<comment type="caution">
    <text evidence="5">The sequence shown here is derived from an EMBL/GenBank/DDBJ whole genome shotgun (WGS) entry which is preliminary data.</text>
</comment>
<dbReference type="GeneID" id="68114154"/>
<comment type="similarity">
    <text evidence="2">Belongs to the phytoene/squalene synthase family.</text>
</comment>
<comment type="cofactor">
    <cofactor evidence="1">
        <name>Mg(2+)</name>
        <dbReference type="ChEBI" id="CHEBI:18420"/>
    </cofactor>
</comment>
<sequence>MPMMMINKPGQHRVKKMGFLPFETFSELGALIKLKYFHKLPEIDRSDESVKFCYDKLNQVSRSFAMVIQELPEELKHPVVIFYLVLRGLDTVEDDTEYLKDDVAAKHHLLQTFYQKIRDPNFYLDNCGGSLHATRHYKDLMLNFHHVCKVFLRLDGKYQRVIEDVTMKMGCGMVNYLGMTGVDTMSDYDEYCHYVAGLVGIGLSEMFVAYGEDKEAFFKPGTSGTSTEHIKKSLSNLMGLFLQKVNIIRDYAEDILEGRTFYPTSSFQQFGLKQVTDLAKKENLPEALQTLNYLVTNALSHAPDCLEYMSKVKDPKVFSFCAIPQVMAFATLVEIYNNPNVFVKNVKMRKGLTARIFMETKSYEDVQKWFATLSEDLKVKLASNMQDPSAKETEQILETILKKAGYKTKSRGLSFTKGFGIASLLTALVYWTLYGKPLSNFLGNINSSLLRRLLGGFVKPSSGKTATPSVSVNSA</sequence>
<keyword evidence="4" id="KW-0808">Transferase</keyword>
<dbReference type="InterPro" id="IPR002060">
    <property type="entry name" value="Squ/phyt_synthse"/>
</dbReference>
<evidence type="ECO:0000256" key="3">
    <source>
        <dbReference type="ARBA" id="ARBA00012373"/>
    </source>
</evidence>
<dbReference type="PANTHER" id="PTHR11626:SF2">
    <property type="entry name" value="SQUALENE SYNTHASE"/>
    <property type="match status" value="1"/>
</dbReference>
<dbReference type="GO" id="GO:0005789">
    <property type="term" value="C:endoplasmic reticulum membrane"/>
    <property type="evidence" value="ECO:0007669"/>
    <property type="project" value="TreeGrafter"/>
</dbReference>
<dbReference type="SFLD" id="SFLDS00005">
    <property type="entry name" value="Isoprenoid_Synthase_Type_I"/>
    <property type="match status" value="1"/>
</dbReference>
<dbReference type="VEuPathDB" id="AmoebaDB:FDP41_006936"/>